<comment type="caution">
    <text evidence="3">The sequence shown here is derived from an EMBL/GenBank/DDBJ whole genome shotgun (WGS) entry which is preliminary data.</text>
</comment>
<dbReference type="InterPro" id="IPR005069">
    <property type="entry name" value="Nucl-diP-sugar_transferase"/>
</dbReference>
<dbReference type="AlphaFoldDB" id="A0AB34JLN6"/>
<feature type="transmembrane region" description="Helical" evidence="1">
    <location>
        <begin position="21"/>
        <end position="39"/>
    </location>
</feature>
<keyword evidence="1" id="KW-0472">Membrane</keyword>
<name>A0AB34JLN6_PRYPA</name>
<organism evidence="3 4">
    <name type="scientific">Prymnesium parvum</name>
    <name type="common">Toxic golden alga</name>
    <dbReference type="NCBI Taxonomy" id="97485"/>
    <lineage>
        <taxon>Eukaryota</taxon>
        <taxon>Haptista</taxon>
        <taxon>Haptophyta</taxon>
        <taxon>Prymnesiophyceae</taxon>
        <taxon>Prymnesiales</taxon>
        <taxon>Prymnesiaceae</taxon>
        <taxon>Prymnesium</taxon>
    </lineage>
</organism>
<dbReference type="Proteomes" id="UP001515480">
    <property type="component" value="Unassembled WGS sequence"/>
</dbReference>
<proteinExistence type="predicted"/>
<reference evidence="3 4" key="1">
    <citation type="journal article" date="2024" name="Science">
        <title>Giant polyketide synthase enzymes in the biosynthesis of giant marine polyether toxins.</title>
        <authorList>
            <person name="Fallon T.R."/>
            <person name="Shende V.V."/>
            <person name="Wierzbicki I.H."/>
            <person name="Pendleton A.L."/>
            <person name="Watervoot N.F."/>
            <person name="Auber R.P."/>
            <person name="Gonzalez D.J."/>
            <person name="Wisecaver J.H."/>
            <person name="Moore B.S."/>
        </authorList>
    </citation>
    <scope>NUCLEOTIDE SEQUENCE [LARGE SCALE GENOMIC DNA]</scope>
    <source>
        <strain evidence="3 4">12B1</strain>
    </source>
</reference>
<keyword evidence="4" id="KW-1185">Reference proteome</keyword>
<protein>
    <recommendedName>
        <fullName evidence="2">Nucleotide-diphospho-sugar transferase domain-containing protein</fullName>
    </recommendedName>
</protein>
<evidence type="ECO:0000313" key="3">
    <source>
        <dbReference type="EMBL" id="KAL1522425.1"/>
    </source>
</evidence>
<evidence type="ECO:0000313" key="4">
    <source>
        <dbReference type="Proteomes" id="UP001515480"/>
    </source>
</evidence>
<feature type="domain" description="Nucleotide-diphospho-sugar transferase" evidence="2">
    <location>
        <begin position="225"/>
        <end position="276"/>
    </location>
</feature>
<accession>A0AB34JLN6</accession>
<sequence length="736" mass="81844">MDTRQLAVRRVEQARHESRGAYCAGCALFSGVVAFILYLQQQPSHAPVSIVEHVRPLRPVGTLSLPASPAAAVRGGSVAGGGGRPQEHESMQPMAVLNRERARVSGQLSGLFKVYRPAPLLRPGGSLDVPETLERAVQGSAADGEVMLLCVGGSGSMRAGMNLIYNFRAMGLYHMLILASEAQVCESLWESLPSLACVHWPSRFARPRPPSLYNTMFKGTALLFFEARKLLLEKLVVQHQLNVLHLDADTVWFANPYPIFKSLYKDYSLIIQTDNPFVNAGIMYIQNVRAGDAGAWVLEELNRRIERFTYTPESVRELPHSGWSTPPHFANADEQANLNDIITSALNGEQTYASGVEFYEARFKRDKGSAAARQKMSNGRWVHATQQGDVLPARKHLVGLSPDSRYEKLVHLCKMGLFGSVQTAQLRVPHNATAAPSGLLLAPEWLFSHFPYGAFFPSFRKCHDDSWEWQKASVLEQRLCMPTFRVPVVMVHMAGLRNGQWGRRGVMRALGVWHEEADKVAKDSWLSLDTPKLLLTEGMSSRFASMKEFDHFAARLILLGMLLGRRVVIPPMPCHKQWTQAAMEPRHLRGIEVGCGPHKQCAWIPFPHFKEAWCSGVDFIYDIDFREMQQNGKVSDADISTLHASDLRLGASATIETISGAALPTARVLRIDAPSNGRNDPFEWIPLDGFRSRAGWKNSDSFPRHVLTALEAIKGFGPTQTTIFKDCMHSLATSND</sequence>
<gene>
    <name evidence="3" type="ORF">AB1Y20_017415</name>
</gene>
<evidence type="ECO:0000259" key="2">
    <source>
        <dbReference type="Pfam" id="PF03407"/>
    </source>
</evidence>
<dbReference type="EMBL" id="JBGBPQ010000006">
    <property type="protein sequence ID" value="KAL1522425.1"/>
    <property type="molecule type" value="Genomic_DNA"/>
</dbReference>
<keyword evidence="1" id="KW-1133">Transmembrane helix</keyword>
<evidence type="ECO:0000256" key="1">
    <source>
        <dbReference type="SAM" id="Phobius"/>
    </source>
</evidence>
<dbReference type="Pfam" id="PF03407">
    <property type="entry name" value="Nucleotid_trans"/>
    <property type="match status" value="1"/>
</dbReference>
<keyword evidence="1" id="KW-0812">Transmembrane</keyword>